<proteinExistence type="predicted"/>
<protein>
    <recommendedName>
        <fullName evidence="2">Papain-like cysteine peptidase</fullName>
    </recommendedName>
</protein>
<sequence length="201" mass="23470">MQPFNYISLGYECSTATTLRDLGLRKVALPFDWIQISPTGISKCILENFTNFHRGLYLNDERTRIIGEYGAQFVHDYPLDAEDHVIDNWKDHHQEIYAKYLRRIERFHQILQASEPIIALYRGGEFSDISILKGAFLKRYGKTNIVYVFAPFCYNVNRPDDLFIPNAFENVVVCDPDDGGKWNQKEIWLKAIERAKDLLMK</sequence>
<dbReference type="EMBL" id="MN739108">
    <property type="protein sequence ID" value="QHS89333.1"/>
    <property type="molecule type" value="Genomic_DNA"/>
</dbReference>
<name>A0A6C0BD57_9ZZZZ</name>
<evidence type="ECO:0008006" key="2">
    <source>
        <dbReference type="Google" id="ProtNLM"/>
    </source>
</evidence>
<evidence type="ECO:0000313" key="1">
    <source>
        <dbReference type="EMBL" id="QHS89333.1"/>
    </source>
</evidence>
<dbReference type="InterPro" id="IPR014903">
    <property type="entry name" value="DUF1796"/>
</dbReference>
<reference evidence="1" key="1">
    <citation type="journal article" date="2020" name="Nature">
        <title>Giant virus diversity and host interactions through global metagenomics.</title>
        <authorList>
            <person name="Schulz F."/>
            <person name="Roux S."/>
            <person name="Paez-Espino D."/>
            <person name="Jungbluth S."/>
            <person name="Walsh D.A."/>
            <person name="Denef V.J."/>
            <person name="McMahon K.D."/>
            <person name="Konstantinidis K.T."/>
            <person name="Eloe-Fadrosh E.A."/>
            <person name="Kyrpides N.C."/>
            <person name="Woyke T."/>
        </authorList>
    </citation>
    <scope>NUCLEOTIDE SEQUENCE</scope>
    <source>
        <strain evidence="1">GVMAG-M-3300010158-60</strain>
    </source>
</reference>
<accession>A0A6C0BD57</accession>
<dbReference type="AlphaFoldDB" id="A0A6C0BD57"/>
<dbReference type="Pfam" id="PF08795">
    <property type="entry name" value="DUF1796"/>
    <property type="match status" value="1"/>
</dbReference>
<organism evidence="1">
    <name type="scientific">viral metagenome</name>
    <dbReference type="NCBI Taxonomy" id="1070528"/>
    <lineage>
        <taxon>unclassified sequences</taxon>
        <taxon>metagenomes</taxon>
        <taxon>organismal metagenomes</taxon>
    </lineage>
</organism>